<evidence type="ECO:0000256" key="9">
    <source>
        <dbReference type="ARBA" id="ARBA00022989"/>
    </source>
</evidence>
<reference evidence="15 16" key="1">
    <citation type="submission" date="2019-03" db="EMBL/GenBank/DDBJ databases">
        <title>Sapientia aquatica gen. nov., sp. nov., isolated from a crater lake.</title>
        <authorList>
            <person name="Felfoldi T."/>
            <person name="Szabo A."/>
            <person name="Toth E."/>
            <person name="Schumann P."/>
            <person name="Keki Z."/>
            <person name="Marialigeti K."/>
            <person name="Mathe I."/>
        </authorList>
    </citation>
    <scope>NUCLEOTIDE SEQUENCE [LARGE SCALE GENOMIC DNA]</scope>
    <source>
        <strain evidence="15 16">SA-152</strain>
    </source>
</reference>
<feature type="transmembrane region" description="Helical" evidence="13">
    <location>
        <begin position="150"/>
        <end position="168"/>
    </location>
</feature>
<keyword evidence="6 13" id="KW-0812">Transmembrane</keyword>
<evidence type="ECO:0000256" key="5">
    <source>
        <dbReference type="ARBA" id="ARBA00022617"/>
    </source>
</evidence>
<keyword evidence="10" id="KW-0408">Iron</keyword>
<evidence type="ECO:0000256" key="13">
    <source>
        <dbReference type="SAM" id="Phobius"/>
    </source>
</evidence>
<dbReference type="PANTHER" id="PTHR30529">
    <property type="entry name" value="CYTOCHROME B561"/>
    <property type="match status" value="1"/>
</dbReference>
<sequence>MSYLNTKERYGTLSIALHWLMVLLFIGVYAAIEFSDSFPKGSETRGLLKSLHFSFGMSILILVWLRLIARLIAPTPDIVPAIPAWQHMLSKLIHLVLYIFMIAMPFAGYIGRMLAGKVTYLFGIALPVFLDVNKDLAENIFDVHETIGNIGYFLIGLHVVAALFHHYFMRDNTLTRMLPKRA</sequence>
<dbReference type="InterPro" id="IPR052168">
    <property type="entry name" value="Cytochrome_b561_oxidase"/>
</dbReference>
<evidence type="ECO:0000256" key="11">
    <source>
        <dbReference type="ARBA" id="ARBA00023136"/>
    </source>
</evidence>
<comment type="cofactor">
    <cofactor evidence="1">
        <name>heme b</name>
        <dbReference type="ChEBI" id="CHEBI:60344"/>
    </cofactor>
</comment>
<keyword evidence="8" id="KW-0249">Electron transport</keyword>
<evidence type="ECO:0000256" key="10">
    <source>
        <dbReference type="ARBA" id="ARBA00023004"/>
    </source>
</evidence>
<keyword evidence="7" id="KW-0479">Metal-binding</keyword>
<keyword evidence="16" id="KW-1185">Reference proteome</keyword>
<proteinExistence type="inferred from homology"/>
<feature type="transmembrane region" description="Helical" evidence="13">
    <location>
        <begin position="85"/>
        <end position="107"/>
    </location>
</feature>
<dbReference type="Pfam" id="PF01292">
    <property type="entry name" value="Ni_hydr_CYTB"/>
    <property type="match status" value="1"/>
</dbReference>
<evidence type="ECO:0000259" key="14">
    <source>
        <dbReference type="Pfam" id="PF01292"/>
    </source>
</evidence>
<comment type="similarity">
    <text evidence="12">Belongs to the cytochrome b561 family.</text>
</comment>
<keyword evidence="11 13" id="KW-0472">Membrane</keyword>
<evidence type="ECO:0000313" key="15">
    <source>
        <dbReference type="EMBL" id="TDK68136.1"/>
    </source>
</evidence>
<evidence type="ECO:0000256" key="6">
    <source>
        <dbReference type="ARBA" id="ARBA00022692"/>
    </source>
</evidence>
<dbReference type="AlphaFoldDB" id="A0A4V3AV32"/>
<dbReference type="InterPro" id="IPR016174">
    <property type="entry name" value="Di-haem_cyt_TM"/>
</dbReference>
<feature type="transmembrane region" description="Helical" evidence="13">
    <location>
        <begin position="53"/>
        <end position="73"/>
    </location>
</feature>
<dbReference type="GO" id="GO:0022904">
    <property type="term" value="P:respiratory electron transport chain"/>
    <property type="evidence" value="ECO:0007669"/>
    <property type="project" value="InterPro"/>
</dbReference>
<accession>A0A4V3AV32</accession>
<evidence type="ECO:0000256" key="7">
    <source>
        <dbReference type="ARBA" id="ARBA00022723"/>
    </source>
</evidence>
<comment type="caution">
    <text evidence="15">The sequence shown here is derived from an EMBL/GenBank/DDBJ whole genome shotgun (WGS) entry which is preliminary data.</text>
</comment>
<evidence type="ECO:0000256" key="1">
    <source>
        <dbReference type="ARBA" id="ARBA00001970"/>
    </source>
</evidence>
<dbReference type="GO" id="GO:0020037">
    <property type="term" value="F:heme binding"/>
    <property type="evidence" value="ECO:0007669"/>
    <property type="project" value="TreeGrafter"/>
</dbReference>
<dbReference type="InterPro" id="IPR011577">
    <property type="entry name" value="Cyt_b561_bac/Ni-Hgenase"/>
</dbReference>
<gene>
    <name evidence="15" type="ORF">E2I14_00880</name>
</gene>
<evidence type="ECO:0000256" key="4">
    <source>
        <dbReference type="ARBA" id="ARBA00022475"/>
    </source>
</evidence>
<dbReference type="GO" id="GO:0046872">
    <property type="term" value="F:metal ion binding"/>
    <property type="evidence" value="ECO:0007669"/>
    <property type="project" value="UniProtKB-KW"/>
</dbReference>
<keyword evidence="3" id="KW-0813">Transport</keyword>
<evidence type="ECO:0000256" key="8">
    <source>
        <dbReference type="ARBA" id="ARBA00022982"/>
    </source>
</evidence>
<dbReference type="GO" id="GO:0009055">
    <property type="term" value="F:electron transfer activity"/>
    <property type="evidence" value="ECO:0007669"/>
    <property type="project" value="InterPro"/>
</dbReference>
<keyword evidence="4" id="KW-1003">Cell membrane</keyword>
<dbReference type="OrthoDB" id="8723024at2"/>
<evidence type="ECO:0000256" key="12">
    <source>
        <dbReference type="ARBA" id="ARBA00037975"/>
    </source>
</evidence>
<protein>
    <submittedName>
        <fullName evidence="15">Cytochrome b</fullName>
    </submittedName>
</protein>
<dbReference type="SUPFAM" id="SSF81342">
    <property type="entry name" value="Transmembrane di-heme cytochromes"/>
    <property type="match status" value="1"/>
</dbReference>
<comment type="subcellular location">
    <subcellularLocation>
        <location evidence="2">Cell membrane</location>
        <topology evidence="2">Multi-pass membrane protein</topology>
    </subcellularLocation>
</comment>
<dbReference type="RefSeq" id="WP_133324504.1">
    <property type="nucleotide sequence ID" value="NZ_SMYL01000001.1"/>
</dbReference>
<evidence type="ECO:0000256" key="2">
    <source>
        <dbReference type="ARBA" id="ARBA00004651"/>
    </source>
</evidence>
<dbReference type="EMBL" id="SMYL01000001">
    <property type="protein sequence ID" value="TDK68136.1"/>
    <property type="molecule type" value="Genomic_DNA"/>
</dbReference>
<dbReference type="GO" id="GO:0005886">
    <property type="term" value="C:plasma membrane"/>
    <property type="evidence" value="ECO:0007669"/>
    <property type="project" value="UniProtKB-SubCell"/>
</dbReference>
<dbReference type="Proteomes" id="UP000294829">
    <property type="component" value="Unassembled WGS sequence"/>
</dbReference>
<organism evidence="15 16">
    <name type="scientific">Sapientia aquatica</name>
    <dbReference type="NCBI Taxonomy" id="1549640"/>
    <lineage>
        <taxon>Bacteria</taxon>
        <taxon>Pseudomonadati</taxon>
        <taxon>Pseudomonadota</taxon>
        <taxon>Betaproteobacteria</taxon>
        <taxon>Burkholderiales</taxon>
        <taxon>Oxalobacteraceae</taxon>
        <taxon>Sapientia</taxon>
    </lineage>
</organism>
<keyword evidence="5" id="KW-0349">Heme</keyword>
<keyword evidence="9 13" id="KW-1133">Transmembrane helix</keyword>
<name>A0A4V3AV32_9BURK</name>
<evidence type="ECO:0000313" key="16">
    <source>
        <dbReference type="Proteomes" id="UP000294829"/>
    </source>
</evidence>
<dbReference type="PANTHER" id="PTHR30529:SF3">
    <property type="entry name" value="CYTOCHROME B561 HOMOLOG 1"/>
    <property type="match status" value="1"/>
</dbReference>
<feature type="domain" description="Cytochrome b561 bacterial/Ni-hydrogenase" evidence="14">
    <location>
        <begin position="9"/>
        <end position="179"/>
    </location>
</feature>
<evidence type="ECO:0000256" key="3">
    <source>
        <dbReference type="ARBA" id="ARBA00022448"/>
    </source>
</evidence>
<feature type="transmembrane region" description="Helical" evidence="13">
    <location>
        <begin position="12"/>
        <end position="32"/>
    </location>
</feature>